<dbReference type="Proteomes" id="UP000297872">
    <property type="component" value="Unassembled WGS sequence"/>
</dbReference>
<keyword evidence="1" id="KW-0732">Signal</keyword>
<evidence type="ECO:0008006" key="4">
    <source>
        <dbReference type="Google" id="ProtNLM"/>
    </source>
</evidence>
<dbReference type="InterPro" id="IPR029058">
    <property type="entry name" value="AB_hydrolase_fold"/>
</dbReference>
<sequence>MKGIITYSIIALLQASVAFAQVSQKPKLQKREKYEWEGEIPTYVEQLKKELTYPMAWGNSPIRNFKKWKEVAREKVFECMMTPPKAAAAWDMEVLGEEQRDGYKAQKIAFNINAYSRITAYLLIPDSEEGKNPKAEAGLLSSAQNKKSGKFPAVVALHDHGAHLFIGKEKMIRPFFIASEEQDADGKISEKKKAANQEVLDDADAWVNQLYDGQYVGDYLAKHGYVVLSIDAPMWGERGRKEGVDRNKYDLIAGNMMMLGRDLSAFMTYDDMASTDFLASLPMVDAKRIGCVGCSMGAYRSWMLSALSDRIRVGASICWMITTDAQLTRRFGRKENGGFANCFPGLRQYLDYPHIASLACPKPMLFINGTKDKLFPVPGVKDAFAEMHKVWKSQGADNLLDTELWEIPHSCGLKAQEKMLEFLDKNLK</sequence>
<dbReference type="GeneID" id="302993982"/>
<dbReference type="Pfam" id="PF12715">
    <property type="entry name" value="Abhydrolase_7"/>
    <property type="match status" value="1"/>
</dbReference>
<evidence type="ECO:0000256" key="1">
    <source>
        <dbReference type="SAM" id="SignalP"/>
    </source>
</evidence>
<dbReference type="OrthoDB" id="3668964at2"/>
<comment type="caution">
    <text evidence="2">The sequence shown here is derived from an EMBL/GenBank/DDBJ whole genome shotgun (WGS) entry which is preliminary data.</text>
</comment>
<dbReference type="RefSeq" id="WP_134842535.1">
    <property type="nucleotide sequence ID" value="NZ_SGVY01000003.1"/>
</dbReference>
<reference evidence="2 3" key="1">
    <citation type="submission" date="2019-02" db="EMBL/GenBank/DDBJ databases">
        <title>Draft Genome Sequence of the Prevotella sp. BCRC 81118, Isolated from Human Feces.</title>
        <authorList>
            <person name="Huang C.-H."/>
        </authorList>
    </citation>
    <scope>NUCLEOTIDE SEQUENCE [LARGE SCALE GENOMIC DNA]</scope>
    <source>
        <strain evidence="2 3">BCRC 81118</strain>
    </source>
</reference>
<feature type="signal peptide" evidence="1">
    <location>
        <begin position="1"/>
        <end position="20"/>
    </location>
</feature>
<evidence type="ECO:0000313" key="3">
    <source>
        <dbReference type="Proteomes" id="UP000297872"/>
    </source>
</evidence>
<dbReference type="EMBL" id="SGVY01000003">
    <property type="protein sequence ID" value="TFH84296.1"/>
    <property type="molecule type" value="Genomic_DNA"/>
</dbReference>
<accession>A0A4Y8VV77</accession>
<dbReference type="Gene3D" id="3.40.50.1820">
    <property type="entry name" value="alpha/beta hydrolase"/>
    <property type="match status" value="1"/>
</dbReference>
<gene>
    <name evidence="2" type="ORF">EXN75_01570</name>
</gene>
<dbReference type="PANTHER" id="PTHR22946:SF8">
    <property type="entry name" value="ACETYL XYLAN ESTERASE DOMAIN-CONTAINING PROTEIN"/>
    <property type="match status" value="1"/>
</dbReference>
<dbReference type="InterPro" id="IPR050261">
    <property type="entry name" value="FrsA_esterase"/>
</dbReference>
<keyword evidence="3" id="KW-1185">Reference proteome</keyword>
<dbReference type="InterPro" id="IPR025890">
    <property type="entry name" value="Abhydrolase_bac"/>
</dbReference>
<proteinExistence type="predicted"/>
<evidence type="ECO:0000313" key="2">
    <source>
        <dbReference type="EMBL" id="TFH84296.1"/>
    </source>
</evidence>
<dbReference type="PANTHER" id="PTHR22946">
    <property type="entry name" value="DIENELACTONE HYDROLASE DOMAIN-CONTAINING PROTEIN-RELATED"/>
    <property type="match status" value="1"/>
</dbReference>
<feature type="chain" id="PRO_5021308612" description="Abhydrolase family protein" evidence="1">
    <location>
        <begin position="21"/>
        <end position="428"/>
    </location>
</feature>
<protein>
    <recommendedName>
        <fullName evidence="4">Abhydrolase family protein</fullName>
    </recommendedName>
</protein>
<dbReference type="AlphaFoldDB" id="A0A4Y8VV77"/>
<organism evidence="2 3">
    <name type="scientific">Segatella hominis</name>
    <dbReference type="NCBI Taxonomy" id="2518605"/>
    <lineage>
        <taxon>Bacteria</taxon>
        <taxon>Pseudomonadati</taxon>
        <taxon>Bacteroidota</taxon>
        <taxon>Bacteroidia</taxon>
        <taxon>Bacteroidales</taxon>
        <taxon>Prevotellaceae</taxon>
        <taxon>Segatella</taxon>
    </lineage>
</organism>
<dbReference type="SUPFAM" id="SSF53474">
    <property type="entry name" value="alpha/beta-Hydrolases"/>
    <property type="match status" value="1"/>
</dbReference>
<name>A0A4Y8VV77_9BACT</name>